<name>A0A8J3J3N8_9ACTN</name>
<reference evidence="3" key="1">
    <citation type="submission" date="2021-01" db="EMBL/GenBank/DDBJ databases">
        <title>Whole genome shotgun sequence of Actinocatenispora rupis NBRC 107355.</title>
        <authorList>
            <person name="Komaki H."/>
            <person name="Tamura T."/>
        </authorList>
    </citation>
    <scope>NUCLEOTIDE SEQUENCE</scope>
    <source>
        <strain evidence="3">NBRC 107355</strain>
    </source>
</reference>
<comment type="caution">
    <text evidence="3">The sequence shown here is derived from an EMBL/GenBank/DDBJ whole genome shotgun (WGS) entry which is preliminary data.</text>
</comment>
<feature type="compositionally biased region" description="Basic and acidic residues" evidence="1">
    <location>
        <begin position="691"/>
        <end position="704"/>
    </location>
</feature>
<dbReference type="Gene3D" id="3.40.50.300">
    <property type="entry name" value="P-loop containing nucleotide triphosphate hydrolases"/>
    <property type="match status" value="1"/>
</dbReference>
<keyword evidence="4" id="KW-1185">Reference proteome</keyword>
<evidence type="ECO:0008006" key="5">
    <source>
        <dbReference type="Google" id="ProtNLM"/>
    </source>
</evidence>
<dbReference type="AlphaFoldDB" id="A0A8J3J3N8"/>
<keyword evidence="2" id="KW-1133">Transmembrane helix</keyword>
<dbReference type="EMBL" id="BOMB01000029">
    <property type="protein sequence ID" value="GID14070.1"/>
    <property type="molecule type" value="Genomic_DNA"/>
</dbReference>
<dbReference type="RefSeq" id="WP_203661695.1">
    <property type="nucleotide sequence ID" value="NZ_BAAAZM010000001.1"/>
</dbReference>
<feature type="region of interest" description="Disordered" evidence="1">
    <location>
        <begin position="1"/>
        <end position="37"/>
    </location>
</feature>
<organism evidence="3 4">
    <name type="scientific">Actinocatenispora rupis</name>
    <dbReference type="NCBI Taxonomy" id="519421"/>
    <lineage>
        <taxon>Bacteria</taxon>
        <taxon>Bacillati</taxon>
        <taxon>Actinomycetota</taxon>
        <taxon>Actinomycetes</taxon>
        <taxon>Micromonosporales</taxon>
        <taxon>Micromonosporaceae</taxon>
        <taxon>Actinocatenispora</taxon>
    </lineage>
</organism>
<evidence type="ECO:0000256" key="1">
    <source>
        <dbReference type="SAM" id="MobiDB-lite"/>
    </source>
</evidence>
<accession>A0A8J3J3N8</accession>
<sequence>MSSEDRERDWDAALADLSRTTDPKEDAAPVSPAATSYEVALDPEPESAPRAVLAPEFTAPTALGVETRMPILPPALRSVAAFRAHVKTTVGRWWHQVRYHGLRSPLYLAVGSFFAVKGVFVIAAKQGRWWWLSESEALRRAAGDNNDPDTWHKLHREARRVRAWRGVVLGGELLAVGAAGAFMAMAAPWWANMLATAVAGPVLARTGRGAGRSITTPAVLTPRYRKLNYDVILRAYQAAGLHNPDKKDAQVAFPPPGMARDPLGQGSEVVVDLPWGKTFADVVKNKGSLASGLDVSLNQVFLTADESSNRRHKLFVADRDPLAVAAGRTPLLSGKPTDIWQPAPFGLDERGRKVSLLMMWISVLVGAQPRKGKTFSARLLALYAALDPYVRIIIADGKMSADWDKFRLVAHRIIFGTVPNSRDDDPLGHLLEALREVKAHIQQVNDLLSKLPVDECPEGKLTRELTRKYPELRVWLLVMEEFQAYFETEDQEVNKEIASLLAYIQAVGPSAGVILLSSSQKPSGVGAGDVQRLFNRYRDNHAVRFALKCGNRVVSDAVLGGDAYSEGFDASSLPAGEKYRGVGILYGASDDTPITRTYLADHADAEKILTAARKHRQAAGTLSGQAAGEDLTRDLRDVLADAASVYLTGETFLSWQTLAARLAEQIPEHYANTNADAVSAELRKLKVPSKPGRDKSLPDADARPRGAYLAHLGAAAERRQTGS</sequence>
<gene>
    <name evidence="3" type="ORF">Aru02nite_49590</name>
</gene>
<feature type="transmembrane region" description="Helical" evidence="2">
    <location>
        <begin position="166"/>
        <end position="191"/>
    </location>
</feature>
<feature type="region of interest" description="Disordered" evidence="1">
    <location>
        <begin position="686"/>
        <end position="723"/>
    </location>
</feature>
<feature type="compositionally biased region" description="Basic and acidic residues" evidence="1">
    <location>
        <begin position="1"/>
        <end position="11"/>
    </location>
</feature>
<dbReference type="SUPFAM" id="SSF52540">
    <property type="entry name" value="P-loop containing nucleoside triphosphate hydrolases"/>
    <property type="match status" value="1"/>
</dbReference>
<proteinExistence type="predicted"/>
<keyword evidence="2" id="KW-0812">Transmembrane</keyword>
<dbReference type="Proteomes" id="UP000612808">
    <property type="component" value="Unassembled WGS sequence"/>
</dbReference>
<keyword evidence="2" id="KW-0472">Membrane</keyword>
<evidence type="ECO:0000256" key="2">
    <source>
        <dbReference type="SAM" id="Phobius"/>
    </source>
</evidence>
<dbReference type="InterPro" id="IPR027417">
    <property type="entry name" value="P-loop_NTPase"/>
</dbReference>
<evidence type="ECO:0000313" key="4">
    <source>
        <dbReference type="Proteomes" id="UP000612808"/>
    </source>
</evidence>
<protein>
    <recommendedName>
        <fullName evidence="5">DNA segregation ATPase FtsK/SpoIIIE, S-DNA-T family</fullName>
    </recommendedName>
</protein>
<evidence type="ECO:0000313" key="3">
    <source>
        <dbReference type="EMBL" id="GID14070.1"/>
    </source>
</evidence>